<dbReference type="Gene3D" id="3.40.50.2000">
    <property type="entry name" value="Glycogen Phosphorylase B"/>
    <property type="match status" value="2"/>
</dbReference>
<keyword evidence="3" id="KW-0808">Transferase</keyword>
<evidence type="ECO:0000313" key="3">
    <source>
        <dbReference type="EMBL" id="KAA6318758.1"/>
    </source>
</evidence>
<feature type="domain" description="Glycosyltransferase subfamily 4-like N-terminal" evidence="2">
    <location>
        <begin position="14"/>
        <end position="186"/>
    </location>
</feature>
<dbReference type="CDD" id="cd03801">
    <property type="entry name" value="GT4_PimA-like"/>
    <property type="match status" value="1"/>
</dbReference>
<dbReference type="Pfam" id="PF13439">
    <property type="entry name" value="Glyco_transf_4"/>
    <property type="match status" value="1"/>
</dbReference>
<protein>
    <submittedName>
        <fullName evidence="3">N-acetyl-alpha-D-glucosaminyl L-malate synthase</fullName>
        <ecNumber evidence="3">2.4.1.-</ecNumber>
    </submittedName>
</protein>
<evidence type="ECO:0000259" key="2">
    <source>
        <dbReference type="Pfam" id="PF13439"/>
    </source>
</evidence>
<dbReference type="SUPFAM" id="SSF53756">
    <property type="entry name" value="UDP-Glycosyltransferase/glycogen phosphorylase"/>
    <property type="match status" value="1"/>
</dbReference>
<name>A0A5J4QCK3_9ZZZZ</name>
<dbReference type="EC" id="2.4.1.-" evidence="3"/>
<dbReference type="InterPro" id="IPR001296">
    <property type="entry name" value="Glyco_trans_1"/>
</dbReference>
<accession>A0A5J4QCK3</accession>
<evidence type="ECO:0000259" key="1">
    <source>
        <dbReference type="Pfam" id="PF00534"/>
    </source>
</evidence>
<proteinExistence type="predicted"/>
<dbReference type="AlphaFoldDB" id="A0A5J4QCK3"/>
<dbReference type="PANTHER" id="PTHR12526">
    <property type="entry name" value="GLYCOSYLTRANSFERASE"/>
    <property type="match status" value="1"/>
</dbReference>
<gene>
    <name evidence="3" type="ORF">EZS27_031274</name>
</gene>
<organism evidence="3">
    <name type="scientific">termite gut metagenome</name>
    <dbReference type="NCBI Taxonomy" id="433724"/>
    <lineage>
        <taxon>unclassified sequences</taxon>
        <taxon>metagenomes</taxon>
        <taxon>organismal metagenomes</taxon>
    </lineage>
</organism>
<sequence>MKVLYITHYTQMYGANLSLIQLIIELIPRGIEPIVILPPLKGELFNELKRNNISYYTYRIYSWSGKKTIFFLDYIKGILKCIITIINTFLLFRRLKYENISLIHTNSSVTYIGVYLKYWFKIPHIWHLREFGYKDYQLRYLYGQCFTSFIMNRGGDRFIAISQAIANHYSHFIDKNKIDIIYNGISDSIIYEDISPIRRNQIFQICILGGITEGKNQLEVIKALYILKQRNILQKICLNIVGSGSSNSYLNKITHFIKEKKLIDEVRFWGYQSNITQILINMDMAIVPSICEGFGRVTIEYMLHKVPVIASETGANSELIKSHETGLLYSLEDESALAEAMYELMINENKRIQLAKNAYIMAKAKFISSINTNKIFELYQQILIHSN</sequence>
<comment type="caution">
    <text evidence="3">The sequence shown here is derived from an EMBL/GenBank/DDBJ whole genome shotgun (WGS) entry which is preliminary data.</text>
</comment>
<dbReference type="Pfam" id="PF00534">
    <property type="entry name" value="Glycos_transf_1"/>
    <property type="match status" value="1"/>
</dbReference>
<dbReference type="InterPro" id="IPR028098">
    <property type="entry name" value="Glyco_trans_4-like_N"/>
</dbReference>
<dbReference type="EMBL" id="SNRY01004091">
    <property type="protein sequence ID" value="KAA6318758.1"/>
    <property type="molecule type" value="Genomic_DNA"/>
</dbReference>
<reference evidence="3" key="1">
    <citation type="submission" date="2019-03" db="EMBL/GenBank/DDBJ databases">
        <title>Single cell metagenomics reveals metabolic interactions within the superorganism composed of flagellate Streblomastix strix and complex community of Bacteroidetes bacteria on its surface.</title>
        <authorList>
            <person name="Treitli S.C."/>
            <person name="Kolisko M."/>
            <person name="Husnik F."/>
            <person name="Keeling P."/>
            <person name="Hampl V."/>
        </authorList>
    </citation>
    <scope>NUCLEOTIDE SEQUENCE</scope>
    <source>
        <strain evidence="3">STM</strain>
    </source>
</reference>
<dbReference type="GO" id="GO:0016757">
    <property type="term" value="F:glycosyltransferase activity"/>
    <property type="evidence" value="ECO:0007669"/>
    <property type="project" value="UniProtKB-KW"/>
</dbReference>
<keyword evidence="3" id="KW-0328">Glycosyltransferase</keyword>
<feature type="domain" description="Glycosyl transferase family 1" evidence="1">
    <location>
        <begin position="204"/>
        <end position="359"/>
    </location>
</feature>